<accession>W6QFB7</accession>
<protein>
    <submittedName>
        <fullName evidence="1">Genomic scaffold, ProqFM164S04</fullName>
    </submittedName>
</protein>
<keyword evidence="2" id="KW-1185">Reference proteome</keyword>
<proteinExistence type="predicted"/>
<dbReference type="EMBL" id="HG792018">
    <property type="protein sequence ID" value="CDM35478.1"/>
    <property type="molecule type" value="Genomic_DNA"/>
</dbReference>
<name>W6QFB7_PENRF</name>
<evidence type="ECO:0000313" key="2">
    <source>
        <dbReference type="Proteomes" id="UP000030686"/>
    </source>
</evidence>
<organism evidence="1 2">
    <name type="scientific">Penicillium roqueforti (strain FM164)</name>
    <dbReference type="NCBI Taxonomy" id="1365484"/>
    <lineage>
        <taxon>Eukaryota</taxon>
        <taxon>Fungi</taxon>
        <taxon>Dikarya</taxon>
        <taxon>Ascomycota</taxon>
        <taxon>Pezizomycotina</taxon>
        <taxon>Eurotiomycetes</taxon>
        <taxon>Eurotiomycetidae</taxon>
        <taxon>Eurotiales</taxon>
        <taxon>Aspergillaceae</taxon>
        <taxon>Penicillium</taxon>
    </lineage>
</organism>
<gene>
    <name evidence="1" type="ORF">PROQFM164_S04g000359</name>
</gene>
<reference evidence="1" key="1">
    <citation type="journal article" date="2014" name="Nat. Commun.">
        <title>Multiple recent horizontal transfers of a large genomic region in cheese making fungi.</title>
        <authorList>
            <person name="Cheeseman K."/>
            <person name="Ropars J."/>
            <person name="Renault P."/>
            <person name="Dupont J."/>
            <person name="Gouzy J."/>
            <person name="Branca A."/>
            <person name="Abraham A.L."/>
            <person name="Ceppi M."/>
            <person name="Conseiller E."/>
            <person name="Debuchy R."/>
            <person name="Malagnac F."/>
            <person name="Goarin A."/>
            <person name="Silar P."/>
            <person name="Lacoste S."/>
            <person name="Sallet E."/>
            <person name="Bensimon A."/>
            <person name="Giraud T."/>
            <person name="Brygoo Y."/>
        </authorList>
    </citation>
    <scope>NUCLEOTIDE SEQUENCE [LARGE SCALE GENOMIC DNA]</scope>
    <source>
        <strain evidence="1">FM164</strain>
    </source>
</reference>
<evidence type="ECO:0000313" key="1">
    <source>
        <dbReference type="EMBL" id="CDM35478.1"/>
    </source>
</evidence>
<dbReference type="AlphaFoldDB" id="W6QFB7"/>
<sequence>MMVEPTSDIVPTAAKKMAEAQDRQSDLSTSCVVGTIF</sequence>
<dbReference type="Proteomes" id="UP000030686">
    <property type="component" value="Unassembled WGS sequence"/>
</dbReference>